<proteinExistence type="predicted"/>
<accession>A0ABQ4M3Z8</accession>
<dbReference type="Proteomes" id="UP000680638">
    <property type="component" value="Unassembled WGS sequence"/>
</dbReference>
<organism evidence="2 3">
    <name type="scientific">Paenibacillus cookii</name>
    <dbReference type="NCBI Taxonomy" id="157839"/>
    <lineage>
        <taxon>Bacteria</taxon>
        <taxon>Bacillati</taxon>
        <taxon>Bacillota</taxon>
        <taxon>Bacilli</taxon>
        <taxon>Bacillales</taxon>
        <taxon>Paenibacillaceae</taxon>
        <taxon>Paenibacillus</taxon>
    </lineage>
</organism>
<dbReference type="EMBL" id="BORW01000053">
    <property type="protein sequence ID" value="GIO70260.1"/>
    <property type="molecule type" value="Genomic_DNA"/>
</dbReference>
<reference evidence="2 3" key="1">
    <citation type="submission" date="2021-03" db="EMBL/GenBank/DDBJ databases">
        <title>Antimicrobial resistance genes in bacteria isolated from Japanese honey, and their potential for conferring macrolide and lincosamide resistance in the American foulbrood pathogen Paenibacillus larvae.</title>
        <authorList>
            <person name="Okamoto M."/>
            <person name="Kumagai M."/>
            <person name="Kanamori H."/>
            <person name="Takamatsu D."/>
        </authorList>
    </citation>
    <scope>NUCLEOTIDE SEQUENCE [LARGE SCALE GENOMIC DNA]</scope>
    <source>
        <strain evidence="2 3">J21TS3</strain>
    </source>
</reference>
<name>A0ABQ4M3Z8_9BACL</name>
<comment type="caution">
    <text evidence="2">The sequence shown here is derived from an EMBL/GenBank/DDBJ whole genome shotgun (WGS) entry which is preliminary data.</text>
</comment>
<sequence>MDLNRPDVKRELDRELAGLRFGNRQNVLERTHPNSLPGRLRAWWNKELELPVVPIGAALLLLLTAAFLYRAALYPKGPLPGSETAFKRELVEEAGSVYWKDDLERRLALLENPGQN</sequence>
<evidence type="ECO:0000313" key="3">
    <source>
        <dbReference type="Proteomes" id="UP000680638"/>
    </source>
</evidence>
<evidence type="ECO:0000256" key="1">
    <source>
        <dbReference type="SAM" id="Phobius"/>
    </source>
</evidence>
<dbReference type="RefSeq" id="WP_212952881.1">
    <property type="nucleotide sequence ID" value="NZ_BORW01000053.1"/>
</dbReference>
<protein>
    <recommendedName>
        <fullName evidence="4">Nudix hydrolase domain-containing protein</fullName>
    </recommendedName>
</protein>
<keyword evidence="1" id="KW-0472">Membrane</keyword>
<feature type="transmembrane region" description="Helical" evidence="1">
    <location>
        <begin position="50"/>
        <end position="69"/>
    </location>
</feature>
<keyword evidence="3" id="KW-1185">Reference proteome</keyword>
<keyword evidence="1" id="KW-1133">Transmembrane helix</keyword>
<evidence type="ECO:0000313" key="2">
    <source>
        <dbReference type="EMBL" id="GIO70260.1"/>
    </source>
</evidence>
<evidence type="ECO:0008006" key="4">
    <source>
        <dbReference type="Google" id="ProtNLM"/>
    </source>
</evidence>
<keyword evidence="1" id="KW-0812">Transmembrane</keyword>
<gene>
    <name evidence="2" type="ORF">J21TS3_50810</name>
</gene>